<gene>
    <name evidence="1" type="ORF">IDH45_23305</name>
</gene>
<accession>A0A927CFN3</accession>
<keyword evidence="2" id="KW-1185">Reference proteome</keyword>
<organism evidence="1 2">
    <name type="scientific">Paenibacillus oceani</name>
    <dbReference type="NCBI Taxonomy" id="2772510"/>
    <lineage>
        <taxon>Bacteria</taxon>
        <taxon>Bacillati</taxon>
        <taxon>Bacillota</taxon>
        <taxon>Bacilli</taxon>
        <taxon>Bacillales</taxon>
        <taxon>Paenibacillaceae</taxon>
        <taxon>Paenibacillus</taxon>
    </lineage>
</organism>
<protein>
    <submittedName>
        <fullName evidence="1">Uncharacterized protein</fullName>
    </submittedName>
</protein>
<evidence type="ECO:0000313" key="2">
    <source>
        <dbReference type="Proteomes" id="UP000639396"/>
    </source>
</evidence>
<reference evidence="1" key="1">
    <citation type="submission" date="2020-09" db="EMBL/GenBank/DDBJ databases">
        <title>A novel bacterium of genus Paenibacillus, isolated from South China Sea.</title>
        <authorList>
            <person name="Huang H."/>
            <person name="Mo K."/>
            <person name="Hu Y."/>
        </authorList>
    </citation>
    <scope>NUCLEOTIDE SEQUENCE</scope>
    <source>
        <strain evidence="1">IB182363</strain>
    </source>
</reference>
<proteinExistence type="predicted"/>
<dbReference type="Proteomes" id="UP000639396">
    <property type="component" value="Unassembled WGS sequence"/>
</dbReference>
<dbReference type="RefSeq" id="WP_190930533.1">
    <property type="nucleotide sequence ID" value="NZ_JACXJA010000035.1"/>
</dbReference>
<evidence type="ECO:0000313" key="1">
    <source>
        <dbReference type="EMBL" id="MBD2864910.1"/>
    </source>
</evidence>
<name>A0A927CFN3_9BACL</name>
<sequence>MEKCALTPHGRRYACKAAEHLGLLPALNNAEKLIGSFGKNIPNFANKNVKALLFPKTAAIQNTHRFYGIAASEMSNALNDYLAGKDANSALREASERADKRVAEAQSGAK</sequence>
<dbReference type="AlphaFoldDB" id="A0A927CFN3"/>
<dbReference type="EMBL" id="JACXJA010000035">
    <property type="protein sequence ID" value="MBD2864910.1"/>
    <property type="molecule type" value="Genomic_DNA"/>
</dbReference>
<comment type="caution">
    <text evidence="1">The sequence shown here is derived from an EMBL/GenBank/DDBJ whole genome shotgun (WGS) entry which is preliminary data.</text>
</comment>